<gene>
    <name evidence="2" type="ORF">Y5W_00039</name>
</gene>
<dbReference type="PROSITE" id="PS50931">
    <property type="entry name" value="HTH_LYSR"/>
    <property type="match status" value="1"/>
</dbReference>
<dbReference type="InterPro" id="IPR036390">
    <property type="entry name" value="WH_DNA-bd_sf"/>
</dbReference>
<dbReference type="EMBL" id="ARXX01000001">
    <property type="protein sequence ID" value="MBF5054745.1"/>
    <property type="molecule type" value="Genomic_DNA"/>
</dbReference>
<dbReference type="InterPro" id="IPR036388">
    <property type="entry name" value="WH-like_DNA-bd_sf"/>
</dbReference>
<dbReference type="Gene3D" id="1.10.10.10">
    <property type="entry name" value="Winged helix-like DNA-binding domain superfamily/Winged helix DNA-binding domain"/>
    <property type="match status" value="1"/>
</dbReference>
<comment type="caution">
    <text evidence="2">The sequence shown here is derived from an EMBL/GenBank/DDBJ whole genome shotgun (WGS) entry which is preliminary data.</text>
</comment>
<dbReference type="SUPFAM" id="SSF46785">
    <property type="entry name" value="Winged helix' DNA-binding domain"/>
    <property type="match status" value="1"/>
</dbReference>
<proteinExistence type="predicted"/>
<keyword evidence="3" id="KW-1185">Reference proteome</keyword>
<dbReference type="Pfam" id="PF00126">
    <property type="entry name" value="HTH_1"/>
    <property type="match status" value="1"/>
</dbReference>
<evidence type="ECO:0000259" key="1">
    <source>
        <dbReference type="PROSITE" id="PS50931"/>
    </source>
</evidence>
<protein>
    <submittedName>
        <fullName evidence="2">LysR family transcriptional regulator</fullName>
    </submittedName>
</protein>
<name>A0ABS0AN98_9GAMM</name>
<sequence length="41" mass="4248">MDKLKAMSTFVAIVDQGSLSAAGDKLDRSPAAIVRTLAGLE</sequence>
<dbReference type="InterPro" id="IPR000847">
    <property type="entry name" value="LysR_HTH_N"/>
</dbReference>
<organism evidence="2 3">
    <name type="scientific">Alloalcanivorax profundimaris</name>
    <dbReference type="NCBI Taxonomy" id="2735259"/>
    <lineage>
        <taxon>Bacteria</taxon>
        <taxon>Pseudomonadati</taxon>
        <taxon>Pseudomonadota</taxon>
        <taxon>Gammaproteobacteria</taxon>
        <taxon>Oceanospirillales</taxon>
        <taxon>Alcanivoracaceae</taxon>
        <taxon>Alloalcanivorax</taxon>
    </lineage>
</organism>
<feature type="domain" description="HTH lysR-type" evidence="1">
    <location>
        <begin position="1"/>
        <end position="41"/>
    </location>
</feature>
<dbReference type="RefSeq" id="WP_228548421.1">
    <property type="nucleotide sequence ID" value="NZ_ARXX01000001.1"/>
</dbReference>
<accession>A0ABS0AN98</accession>
<reference evidence="2 3" key="1">
    <citation type="submission" date="2012-09" db="EMBL/GenBank/DDBJ databases">
        <title>Genome Sequence of alkane-degrading Bacterium Alcanivorax sp. 521-1.</title>
        <authorList>
            <person name="Lai Q."/>
            <person name="Shao Z."/>
        </authorList>
    </citation>
    <scope>NUCLEOTIDE SEQUENCE [LARGE SCALE GENOMIC DNA]</scope>
    <source>
        <strain evidence="2 3">521-1</strain>
    </source>
</reference>
<dbReference type="Proteomes" id="UP000662703">
    <property type="component" value="Unassembled WGS sequence"/>
</dbReference>
<evidence type="ECO:0000313" key="3">
    <source>
        <dbReference type="Proteomes" id="UP000662703"/>
    </source>
</evidence>
<evidence type="ECO:0000313" key="2">
    <source>
        <dbReference type="EMBL" id="MBF5054745.1"/>
    </source>
</evidence>